<accession>A0ABV3WZH6</accession>
<dbReference type="InterPro" id="IPR025713">
    <property type="entry name" value="MotB-like_N_dom"/>
</dbReference>
<evidence type="ECO:0000256" key="6">
    <source>
        <dbReference type="ARBA" id="ARBA00023136"/>
    </source>
</evidence>
<feature type="region of interest" description="Disordered" evidence="8">
    <location>
        <begin position="78"/>
        <end position="134"/>
    </location>
</feature>
<reference evidence="10 11" key="1">
    <citation type="submission" date="2024-01" db="EMBL/GenBank/DDBJ databases">
        <title>New evidence supports the origin of RcGTA from prophage.</title>
        <authorList>
            <person name="Xu Y."/>
            <person name="Liu B."/>
            <person name="Chen F."/>
        </authorList>
    </citation>
    <scope>NUCLEOTIDE SEQUENCE [LARGE SCALE GENOMIC DNA]</scope>
    <source>
        <strain evidence="10 11">CBW1107-2</strain>
    </source>
</reference>
<keyword evidence="11" id="KW-1185">Reference proteome</keyword>
<dbReference type="PANTHER" id="PTHR30329">
    <property type="entry name" value="STATOR ELEMENT OF FLAGELLAR MOTOR COMPLEX"/>
    <property type="match status" value="1"/>
</dbReference>
<gene>
    <name evidence="10" type="ORF">V1479_22515</name>
</gene>
<feature type="region of interest" description="Disordered" evidence="8">
    <location>
        <begin position="160"/>
        <end position="186"/>
    </location>
</feature>
<dbReference type="PROSITE" id="PS51123">
    <property type="entry name" value="OMPA_2"/>
    <property type="match status" value="1"/>
</dbReference>
<evidence type="ECO:0000313" key="10">
    <source>
        <dbReference type="EMBL" id="MEX4010097.1"/>
    </source>
</evidence>
<dbReference type="Proteomes" id="UP001559025">
    <property type="component" value="Unassembled WGS sequence"/>
</dbReference>
<sequence length="422" mass="45257">MSAFDAEEGKREIIIVRRGGGDHEEGHHGGVWKIAFADFMTALMCFFLVMWLVNATNEDTKAAIASYFNPMTLVDTAPASKGLDDPGESSTSPESSNNDTEESSDQSAGSRDQRSGPGEHANSIDQSADRKTSDQHLFSDPYAVLAEIAAQTATLQNVSAKGDGGAQTSGPATGAQGGESYRDPFAPDFWSQEIATAEDAAELDVFRTTGEQTQPAEEGEQAEQTEAAVAMVVPSQAAAETAPSAEAIEQPVAPAEPEQLLNEEGALAETTQLAEQIRQEISDAFGRESELNSTISVVAEADGILISVTDELNYGMFEIGSAVPQGQLVLAMEEIGRTLSQHEGTVRINGHTDGRPFRNAEYDNWRLSTARAHAAYYMLVRGGLAEDRIGEVAGFADRKLKVADDPLDDANRRIEIFVEVPR</sequence>
<dbReference type="InterPro" id="IPR036737">
    <property type="entry name" value="OmpA-like_sf"/>
</dbReference>
<evidence type="ECO:0000256" key="1">
    <source>
        <dbReference type="ARBA" id="ARBA00004162"/>
    </source>
</evidence>
<protein>
    <submittedName>
        <fullName evidence="10">MotB family protein</fullName>
    </submittedName>
</protein>
<dbReference type="Gene3D" id="3.30.1330.60">
    <property type="entry name" value="OmpA-like domain"/>
    <property type="match status" value="1"/>
</dbReference>
<dbReference type="InterPro" id="IPR006665">
    <property type="entry name" value="OmpA-like"/>
</dbReference>
<evidence type="ECO:0000256" key="2">
    <source>
        <dbReference type="ARBA" id="ARBA00008914"/>
    </source>
</evidence>
<comment type="subcellular location">
    <subcellularLocation>
        <location evidence="1">Cell membrane</location>
        <topology evidence="1">Single-pass membrane protein</topology>
    </subcellularLocation>
</comment>
<dbReference type="PANTHER" id="PTHR30329:SF21">
    <property type="entry name" value="LIPOPROTEIN YIAD-RELATED"/>
    <property type="match status" value="1"/>
</dbReference>
<dbReference type="NCBIfam" id="NF004651">
    <property type="entry name" value="PRK05996.1"/>
    <property type="match status" value="1"/>
</dbReference>
<evidence type="ECO:0000259" key="9">
    <source>
        <dbReference type="PROSITE" id="PS51123"/>
    </source>
</evidence>
<comment type="caution">
    <text evidence="10">The sequence shown here is derived from an EMBL/GenBank/DDBJ whole genome shotgun (WGS) entry which is preliminary data.</text>
</comment>
<evidence type="ECO:0000256" key="7">
    <source>
        <dbReference type="PROSITE-ProRule" id="PRU00473"/>
    </source>
</evidence>
<organism evidence="10 11">
    <name type="scientific">Neoaquamicrobium sediminum</name>
    <dbReference type="NCBI Taxonomy" id="1849104"/>
    <lineage>
        <taxon>Bacteria</taxon>
        <taxon>Pseudomonadati</taxon>
        <taxon>Pseudomonadota</taxon>
        <taxon>Alphaproteobacteria</taxon>
        <taxon>Hyphomicrobiales</taxon>
        <taxon>Phyllobacteriaceae</taxon>
        <taxon>Neoaquamicrobium</taxon>
    </lineage>
</organism>
<dbReference type="SUPFAM" id="SSF103088">
    <property type="entry name" value="OmpA-like"/>
    <property type="match status" value="1"/>
</dbReference>
<evidence type="ECO:0000313" key="11">
    <source>
        <dbReference type="Proteomes" id="UP001559025"/>
    </source>
</evidence>
<name>A0ABV3WZH6_9HYPH</name>
<dbReference type="CDD" id="cd07185">
    <property type="entry name" value="OmpA_C-like"/>
    <property type="match status" value="1"/>
</dbReference>
<evidence type="ECO:0000256" key="3">
    <source>
        <dbReference type="ARBA" id="ARBA00022475"/>
    </source>
</evidence>
<feature type="compositionally biased region" description="Low complexity" evidence="8">
    <location>
        <begin position="88"/>
        <end position="98"/>
    </location>
</feature>
<evidence type="ECO:0000256" key="5">
    <source>
        <dbReference type="ARBA" id="ARBA00022989"/>
    </source>
</evidence>
<proteinExistence type="inferred from homology"/>
<keyword evidence="4" id="KW-0812">Transmembrane</keyword>
<keyword evidence="6 7" id="KW-0472">Membrane</keyword>
<dbReference type="Pfam" id="PF00691">
    <property type="entry name" value="OmpA"/>
    <property type="match status" value="1"/>
</dbReference>
<dbReference type="EMBL" id="JAZHFV010000009">
    <property type="protein sequence ID" value="MEX4010097.1"/>
    <property type="molecule type" value="Genomic_DNA"/>
</dbReference>
<evidence type="ECO:0000256" key="4">
    <source>
        <dbReference type="ARBA" id="ARBA00022692"/>
    </source>
</evidence>
<keyword evidence="5" id="KW-1133">Transmembrane helix</keyword>
<evidence type="ECO:0000256" key="8">
    <source>
        <dbReference type="SAM" id="MobiDB-lite"/>
    </source>
</evidence>
<feature type="domain" description="OmpA-like" evidence="9">
    <location>
        <begin position="304"/>
        <end position="422"/>
    </location>
</feature>
<keyword evidence="3" id="KW-1003">Cell membrane</keyword>
<comment type="similarity">
    <text evidence="2">Belongs to the MotB family.</text>
</comment>
<dbReference type="Pfam" id="PF13677">
    <property type="entry name" value="MotB_plug"/>
    <property type="match status" value="1"/>
</dbReference>
<dbReference type="RefSeq" id="WP_368804841.1">
    <property type="nucleotide sequence ID" value="NZ_JAZHFV010000009.1"/>
</dbReference>
<dbReference type="InterPro" id="IPR050330">
    <property type="entry name" value="Bact_OuterMem_StrucFunc"/>
</dbReference>